<evidence type="ECO:0000313" key="9">
    <source>
        <dbReference type="EMBL" id="HJC05934.1"/>
    </source>
</evidence>
<dbReference type="SUPFAM" id="SSF141523">
    <property type="entry name" value="L,D-transpeptidase catalytic domain-like"/>
    <property type="match status" value="1"/>
</dbReference>
<evidence type="ECO:0000256" key="4">
    <source>
        <dbReference type="ARBA" id="ARBA00022984"/>
    </source>
</evidence>
<dbReference type="GO" id="GO:0008360">
    <property type="term" value="P:regulation of cell shape"/>
    <property type="evidence" value="ECO:0007669"/>
    <property type="project" value="UniProtKB-UniRule"/>
</dbReference>
<comment type="pathway">
    <text evidence="1 6">Cell wall biogenesis; peptidoglycan biosynthesis.</text>
</comment>
<evidence type="ECO:0000256" key="7">
    <source>
        <dbReference type="SAM" id="SignalP"/>
    </source>
</evidence>
<name>A0A9D2SI08_9FIRM</name>
<feature type="active site" description="Proton donor/acceptor" evidence="6">
    <location>
        <position position="186"/>
    </location>
</feature>
<evidence type="ECO:0000256" key="6">
    <source>
        <dbReference type="PROSITE-ProRule" id="PRU01373"/>
    </source>
</evidence>
<dbReference type="Pfam" id="PF03734">
    <property type="entry name" value="YkuD"/>
    <property type="match status" value="1"/>
</dbReference>
<dbReference type="GO" id="GO:0009252">
    <property type="term" value="P:peptidoglycan biosynthetic process"/>
    <property type="evidence" value="ECO:0007669"/>
    <property type="project" value="UniProtKB-KW"/>
</dbReference>
<dbReference type="InterPro" id="IPR005490">
    <property type="entry name" value="LD_TPept_cat_dom"/>
</dbReference>
<feature type="chain" id="PRO_5039260805" evidence="7">
    <location>
        <begin position="31"/>
        <end position="222"/>
    </location>
</feature>
<evidence type="ECO:0000256" key="2">
    <source>
        <dbReference type="ARBA" id="ARBA00022679"/>
    </source>
</evidence>
<comment type="caution">
    <text evidence="9">The sequence shown here is derived from an EMBL/GenBank/DDBJ whole genome shotgun (WGS) entry which is preliminary data.</text>
</comment>
<dbReference type="Proteomes" id="UP000823910">
    <property type="component" value="Unassembled WGS sequence"/>
</dbReference>
<dbReference type="PANTHER" id="PTHR36699">
    <property type="entry name" value="LD-TRANSPEPTIDASE"/>
    <property type="match status" value="1"/>
</dbReference>
<feature type="domain" description="L,D-TPase catalytic" evidence="8">
    <location>
        <begin position="72"/>
        <end position="221"/>
    </location>
</feature>
<keyword evidence="3 6" id="KW-0133">Cell shape</keyword>
<protein>
    <submittedName>
        <fullName evidence="9">L,D-transpeptidase</fullName>
    </submittedName>
</protein>
<dbReference type="PANTHER" id="PTHR36699:SF1">
    <property type="entry name" value="L,D-TRANSPEPTIDASE YAFK-RELATED"/>
    <property type="match status" value="1"/>
</dbReference>
<evidence type="ECO:0000256" key="3">
    <source>
        <dbReference type="ARBA" id="ARBA00022960"/>
    </source>
</evidence>
<dbReference type="Gene3D" id="2.40.440.10">
    <property type="entry name" value="L,D-transpeptidase catalytic domain-like"/>
    <property type="match status" value="1"/>
</dbReference>
<evidence type="ECO:0000256" key="5">
    <source>
        <dbReference type="ARBA" id="ARBA00023316"/>
    </source>
</evidence>
<keyword evidence="5 6" id="KW-0961">Cell wall biogenesis/degradation</keyword>
<dbReference type="PROSITE" id="PS52029">
    <property type="entry name" value="LD_TPASE"/>
    <property type="match status" value="1"/>
</dbReference>
<gene>
    <name evidence="9" type="ORF">H9704_07255</name>
</gene>
<dbReference type="InterPro" id="IPR038063">
    <property type="entry name" value="Transpep_catalytic_dom"/>
</dbReference>
<accession>A0A9D2SI08</accession>
<dbReference type="EMBL" id="DWWT01000029">
    <property type="protein sequence ID" value="HJC05934.1"/>
    <property type="molecule type" value="Genomic_DNA"/>
</dbReference>
<evidence type="ECO:0000313" key="10">
    <source>
        <dbReference type="Proteomes" id="UP000823910"/>
    </source>
</evidence>
<reference evidence="9" key="1">
    <citation type="journal article" date="2021" name="PeerJ">
        <title>Extensive microbial diversity within the chicken gut microbiome revealed by metagenomics and culture.</title>
        <authorList>
            <person name="Gilroy R."/>
            <person name="Ravi A."/>
            <person name="Getino M."/>
            <person name="Pursley I."/>
            <person name="Horton D.L."/>
            <person name="Alikhan N.F."/>
            <person name="Baker D."/>
            <person name="Gharbi K."/>
            <person name="Hall N."/>
            <person name="Watson M."/>
            <person name="Adriaenssens E.M."/>
            <person name="Foster-Nyarko E."/>
            <person name="Jarju S."/>
            <person name="Secka A."/>
            <person name="Antonio M."/>
            <person name="Oren A."/>
            <person name="Chaudhuri R.R."/>
            <person name="La Ragione R."/>
            <person name="Hildebrand F."/>
            <person name="Pallen M.J."/>
        </authorList>
    </citation>
    <scope>NUCLEOTIDE SEQUENCE</scope>
    <source>
        <strain evidence="9">CHK180-15479</strain>
    </source>
</reference>
<reference evidence="9" key="2">
    <citation type="submission" date="2021-04" db="EMBL/GenBank/DDBJ databases">
        <authorList>
            <person name="Gilroy R."/>
        </authorList>
    </citation>
    <scope>NUCLEOTIDE SEQUENCE</scope>
    <source>
        <strain evidence="9">CHK180-15479</strain>
    </source>
</reference>
<dbReference type="GO" id="GO:0071555">
    <property type="term" value="P:cell wall organization"/>
    <property type="evidence" value="ECO:0007669"/>
    <property type="project" value="UniProtKB-UniRule"/>
</dbReference>
<keyword evidence="2" id="KW-0808">Transferase</keyword>
<dbReference type="CDD" id="cd16913">
    <property type="entry name" value="YkuD_like"/>
    <property type="match status" value="1"/>
</dbReference>
<evidence type="ECO:0000256" key="1">
    <source>
        <dbReference type="ARBA" id="ARBA00004752"/>
    </source>
</evidence>
<sequence>MRNPYRSLRAGLAVLSAAAFLAFSPANVLAEETLTSQTGQAVQQTEAAQQTGAAQQIVTGPGAVTRPSTNGVSIYISKMGNTLTLKQYATVIGTWPAKLGRQSSSGDKVQEGDEITPSGKFYVCTRNDKSLYYLALGLSYPSEEDAQRGLAQGLITQEQYDAIVKANRNGEQPPWDTPLGGAIEIHGNQGDGGTAGCIAMTNDVMDILWSYCNIGVPVTIGP</sequence>
<organism evidence="9 10">
    <name type="scientific">Candidatus Enterocloster excrementipullorum</name>
    <dbReference type="NCBI Taxonomy" id="2838559"/>
    <lineage>
        <taxon>Bacteria</taxon>
        <taxon>Bacillati</taxon>
        <taxon>Bacillota</taxon>
        <taxon>Clostridia</taxon>
        <taxon>Lachnospirales</taxon>
        <taxon>Lachnospiraceae</taxon>
        <taxon>Enterocloster</taxon>
    </lineage>
</organism>
<dbReference type="AlphaFoldDB" id="A0A9D2SI08"/>
<keyword evidence="4 6" id="KW-0573">Peptidoglycan synthesis</keyword>
<feature type="signal peptide" evidence="7">
    <location>
        <begin position="1"/>
        <end position="30"/>
    </location>
</feature>
<proteinExistence type="predicted"/>
<feature type="active site" description="Nucleophile" evidence="6">
    <location>
        <position position="197"/>
    </location>
</feature>
<evidence type="ECO:0000259" key="8">
    <source>
        <dbReference type="PROSITE" id="PS52029"/>
    </source>
</evidence>
<dbReference type="GO" id="GO:0016740">
    <property type="term" value="F:transferase activity"/>
    <property type="evidence" value="ECO:0007669"/>
    <property type="project" value="UniProtKB-KW"/>
</dbReference>
<keyword evidence="7" id="KW-0732">Signal</keyword>